<keyword evidence="1" id="KW-0238">DNA-binding</keyword>
<dbReference type="InterPro" id="IPR001387">
    <property type="entry name" value="Cro/C1-type_HTH"/>
</dbReference>
<evidence type="ECO:0000313" key="5">
    <source>
        <dbReference type="Proteomes" id="UP001549122"/>
    </source>
</evidence>
<evidence type="ECO:0000256" key="1">
    <source>
        <dbReference type="ARBA" id="ARBA00023125"/>
    </source>
</evidence>
<keyword evidence="2" id="KW-1133">Transmembrane helix</keyword>
<proteinExistence type="predicted"/>
<organism evidence="4 5">
    <name type="scientific">Streptococcus rupicaprae</name>
    <dbReference type="NCBI Taxonomy" id="759619"/>
    <lineage>
        <taxon>Bacteria</taxon>
        <taxon>Bacillati</taxon>
        <taxon>Bacillota</taxon>
        <taxon>Bacilli</taxon>
        <taxon>Lactobacillales</taxon>
        <taxon>Streptococcaceae</taxon>
        <taxon>Streptococcus</taxon>
    </lineage>
</organism>
<dbReference type="PROSITE" id="PS50943">
    <property type="entry name" value="HTH_CROC1"/>
    <property type="match status" value="1"/>
</dbReference>
<accession>A0ABV2FKZ5</accession>
<keyword evidence="5" id="KW-1185">Reference proteome</keyword>
<dbReference type="CDD" id="cd00093">
    <property type="entry name" value="HTH_XRE"/>
    <property type="match status" value="1"/>
</dbReference>
<dbReference type="Gene3D" id="1.10.260.40">
    <property type="entry name" value="lambda repressor-like DNA-binding domains"/>
    <property type="match status" value="1"/>
</dbReference>
<dbReference type="SMART" id="SM00530">
    <property type="entry name" value="HTH_XRE"/>
    <property type="match status" value="1"/>
</dbReference>
<dbReference type="Pfam" id="PF01381">
    <property type="entry name" value="HTH_3"/>
    <property type="match status" value="1"/>
</dbReference>
<dbReference type="Proteomes" id="UP001549122">
    <property type="component" value="Unassembled WGS sequence"/>
</dbReference>
<keyword evidence="2" id="KW-0812">Transmembrane</keyword>
<protein>
    <submittedName>
        <fullName evidence="4">Transcriptional regulator with XRE-family HTH domain</fullName>
    </submittedName>
</protein>
<evidence type="ECO:0000259" key="3">
    <source>
        <dbReference type="PROSITE" id="PS50943"/>
    </source>
</evidence>
<dbReference type="EMBL" id="JBEPLO010000040">
    <property type="protein sequence ID" value="MET3559222.1"/>
    <property type="molecule type" value="Genomic_DNA"/>
</dbReference>
<name>A0ABV2FKZ5_9STRE</name>
<feature type="transmembrane region" description="Helical" evidence="2">
    <location>
        <begin position="115"/>
        <end position="133"/>
    </location>
</feature>
<dbReference type="InterPro" id="IPR010982">
    <property type="entry name" value="Lambda_DNA-bd_dom_sf"/>
</dbReference>
<feature type="domain" description="HTH cro/C1-type" evidence="3">
    <location>
        <begin position="8"/>
        <end position="62"/>
    </location>
</feature>
<keyword evidence="2" id="KW-0472">Membrane</keyword>
<dbReference type="SUPFAM" id="SSF47413">
    <property type="entry name" value="lambda repressor-like DNA-binding domains"/>
    <property type="match status" value="1"/>
</dbReference>
<sequence>MNKFPEQLKTLRTQKRLSQEDLATQLHLSRQAISRWENGETSPDLETLVKLASIFDVSLDELVLGVKPVTSYEKSEEDEENLQLLRGREFVLNPETGQYEKRDGMTILIDLISTYWWLIFFVPLIVMWIKLFIKLF</sequence>
<evidence type="ECO:0000256" key="2">
    <source>
        <dbReference type="SAM" id="Phobius"/>
    </source>
</evidence>
<dbReference type="PANTHER" id="PTHR46558">
    <property type="entry name" value="TRACRIPTIONAL REGULATORY PROTEIN-RELATED-RELATED"/>
    <property type="match status" value="1"/>
</dbReference>
<comment type="caution">
    <text evidence="4">The sequence shown here is derived from an EMBL/GenBank/DDBJ whole genome shotgun (WGS) entry which is preliminary data.</text>
</comment>
<dbReference type="RefSeq" id="WP_354366305.1">
    <property type="nucleotide sequence ID" value="NZ_JBEPLO010000040.1"/>
</dbReference>
<evidence type="ECO:0000313" key="4">
    <source>
        <dbReference type="EMBL" id="MET3559222.1"/>
    </source>
</evidence>
<reference evidence="4 5" key="1">
    <citation type="submission" date="2024-06" db="EMBL/GenBank/DDBJ databases">
        <title>Genomic Encyclopedia of Type Strains, Phase IV (KMG-IV): sequencing the most valuable type-strain genomes for metagenomic binning, comparative biology and taxonomic classification.</title>
        <authorList>
            <person name="Goeker M."/>
        </authorList>
    </citation>
    <scope>NUCLEOTIDE SEQUENCE [LARGE SCALE GENOMIC DNA]</scope>
    <source>
        <strain evidence="4 5">DSM 28303</strain>
    </source>
</reference>
<dbReference type="PANTHER" id="PTHR46558:SF13">
    <property type="entry name" value="HTH-TYPE TRANSCRIPTIONAL REGULATOR IMMR"/>
    <property type="match status" value="1"/>
</dbReference>
<gene>
    <name evidence="4" type="ORF">ABID29_002372</name>
</gene>